<evidence type="ECO:0000259" key="2">
    <source>
        <dbReference type="Pfam" id="PF13690"/>
    </source>
</evidence>
<gene>
    <name evidence="3" type="ORF">AT959_16355</name>
</gene>
<reference evidence="3 4" key="1">
    <citation type="submission" date="2015-12" db="EMBL/GenBank/DDBJ databases">
        <title>Nitrous oxide reduction kinetics distinguish bacteria harboring typical versus atypical NosZ.</title>
        <authorList>
            <person name="Yoon S."/>
            <person name="Nissen S."/>
            <person name="Park D."/>
            <person name="Sanford R.A."/>
            <person name="Loeffler F.E."/>
        </authorList>
    </citation>
    <scope>NUCLEOTIDE SEQUENCE [LARGE SCALE GENOMIC DNA]</scope>
    <source>
        <strain evidence="3 4">ATCC BAA-841</strain>
    </source>
</reference>
<accession>A0A133XF42</accession>
<feature type="domain" description="Chemotaxis phosphatase CheX-like" evidence="2">
    <location>
        <begin position="49"/>
        <end position="138"/>
    </location>
</feature>
<comment type="caution">
    <text evidence="3">The sequence shown here is derived from an EMBL/GenBank/DDBJ whole genome shotgun (WGS) entry which is preliminary data.</text>
</comment>
<organism evidence="3 4">
    <name type="scientific">Dechloromonas denitrificans</name>
    <dbReference type="NCBI Taxonomy" id="281362"/>
    <lineage>
        <taxon>Bacteria</taxon>
        <taxon>Pseudomonadati</taxon>
        <taxon>Pseudomonadota</taxon>
        <taxon>Betaproteobacteria</taxon>
        <taxon>Rhodocyclales</taxon>
        <taxon>Azonexaceae</taxon>
        <taxon>Dechloromonas</taxon>
    </lineage>
</organism>
<dbReference type="InterPro" id="IPR028976">
    <property type="entry name" value="CheC-like_sf"/>
</dbReference>
<dbReference type="SUPFAM" id="SSF103039">
    <property type="entry name" value="CheC-like"/>
    <property type="match status" value="1"/>
</dbReference>
<dbReference type="CDD" id="cd17906">
    <property type="entry name" value="CheX"/>
    <property type="match status" value="1"/>
</dbReference>
<evidence type="ECO:0000313" key="3">
    <source>
        <dbReference type="EMBL" id="KXB29516.1"/>
    </source>
</evidence>
<dbReference type="Proteomes" id="UP000070186">
    <property type="component" value="Unassembled WGS sequence"/>
</dbReference>
<dbReference type="EMBL" id="LODL01000035">
    <property type="protein sequence ID" value="KXB29516.1"/>
    <property type="molecule type" value="Genomic_DNA"/>
</dbReference>
<dbReference type="GO" id="GO:0006935">
    <property type="term" value="P:chemotaxis"/>
    <property type="evidence" value="ECO:0007669"/>
    <property type="project" value="UniProtKB-KW"/>
</dbReference>
<evidence type="ECO:0000256" key="1">
    <source>
        <dbReference type="ARBA" id="ARBA00022500"/>
    </source>
</evidence>
<sequence>MRHELRPEDIEVFSEAITHFFNTCTGETANVRSAYLIEHGPAVLWNDFNGLIEISGAYTGSVCFSAPRALLSHVLLKMGESVFTDDRHADIVGEIANTLSGRARRHFGEGLSIAPPRLLNYGEQSLPNISGNLPYAIPLGWHGYEASLVVQLAPGP</sequence>
<evidence type="ECO:0000313" key="4">
    <source>
        <dbReference type="Proteomes" id="UP000070186"/>
    </source>
</evidence>
<keyword evidence="1" id="KW-0145">Chemotaxis</keyword>
<name>A0A133XF42_9RHOO</name>
<dbReference type="Gene3D" id="3.40.1550.10">
    <property type="entry name" value="CheC-like"/>
    <property type="match status" value="1"/>
</dbReference>
<dbReference type="STRING" id="281362.AT959_16355"/>
<dbReference type="Pfam" id="PF13690">
    <property type="entry name" value="CheX"/>
    <property type="match status" value="1"/>
</dbReference>
<dbReference type="RefSeq" id="WP_066885284.1">
    <property type="nucleotide sequence ID" value="NZ_LODL01000035.1"/>
</dbReference>
<protein>
    <recommendedName>
        <fullName evidence="2">Chemotaxis phosphatase CheX-like domain-containing protein</fullName>
    </recommendedName>
</protein>
<dbReference type="InterPro" id="IPR028051">
    <property type="entry name" value="CheX-like_dom"/>
</dbReference>
<dbReference type="AlphaFoldDB" id="A0A133XF42"/>
<proteinExistence type="predicted"/>
<keyword evidence="4" id="KW-1185">Reference proteome</keyword>